<comment type="caution">
    <text evidence="1">The sequence shown here is derived from an EMBL/GenBank/DDBJ whole genome shotgun (WGS) entry which is preliminary data.</text>
</comment>
<keyword evidence="2" id="KW-1185">Reference proteome</keyword>
<reference evidence="1" key="1">
    <citation type="submission" date="2020-03" db="EMBL/GenBank/DDBJ databases">
        <title>Draft sequencing of Paenibacilllus sp. S3N08.</title>
        <authorList>
            <person name="Kim D.-U."/>
        </authorList>
    </citation>
    <scope>NUCLEOTIDE SEQUENCE</scope>
    <source>
        <strain evidence="1">S3N08</strain>
    </source>
</reference>
<dbReference type="Proteomes" id="UP001165962">
    <property type="component" value="Unassembled WGS sequence"/>
</dbReference>
<evidence type="ECO:0000313" key="1">
    <source>
        <dbReference type="EMBL" id="NHN33352.1"/>
    </source>
</evidence>
<evidence type="ECO:0000313" key="2">
    <source>
        <dbReference type="Proteomes" id="UP001165962"/>
    </source>
</evidence>
<proteinExistence type="predicted"/>
<organism evidence="1 2">
    <name type="scientific">Paenibacillus agricola</name>
    <dbReference type="NCBI Taxonomy" id="2716264"/>
    <lineage>
        <taxon>Bacteria</taxon>
        <taxon>Bacillati</taxon>
        <taxon>Bacillota</taxon>
        <taxon>Bacilli</taxon>
        <taxon>Bacillales</taxon>
        <taxon>Paenibacillaceae</taxon>
        <taxon>Paenibacillus</taxon>
    </lineage>
</organism>
<accession>A0ABX0JA60</accession>
<name>A0ABX0JA60_9BACL</name>
<dbReference type="RefSeq" id="WP_166153648.1">
    <property type="nucleotide sequence ID" value="NZ_JAAOIW010000011.1"/>
</dbReference>
<protein>
    <submittedName>
        <fullName evidence="1">Uncharacterized protein</fullName>
    </submittedName>
</protein>
<dbReference type="EMBL" id="JAAOIW010000011">
    <property type="protein sequence ID" value="NHN33352.1"/>
    <property type="molecule type" value="Genomic_DNA"/>
</dbReference>
<gene>
    <name evidence="1" type="ORF">G9U52_26425</name>
</gene>
<sequence length="53" mass="5760">MSWTWQKVLGFGLTAFLVVTLIFQPGTGLIPKTNDAQTKATTRVDSVVTGYAE</sequence>